<accession>A0ACA9SE54</accession>
<organism evidence="1 2">
    <name type="scientific">Racocetra persica</name>
    <dbReference type="NCBI Taxonomy" id="160502"/>
    <lineage>
        <taxon>Eukaryota</taxon>
        <taxon>Fungi</taxon>
        <taxon>Fungi incertae sedis</taxon>
        <taxon>Mucoromycota</taxon>
        <taxon>Glomeromycotina</taxon>
        <taxon>Glomeromycetes</taxon>
        <taxon>Diversisporales</taxon>
        <taxon>Gigasporaceae</taxon>
        <taxon>Racocetra</taxon>
    </lineage>
</organism>
<feature type="non-terminal residue" evidence="1">
    <location>
        <position position="1"/>
    </location>
</feature>
<proteinExistence type="predicted"/>
<comment type="caution">
    <text evidence="1">The sequence shown here is derived from an EMBL/GenBank/DDBJ whole genome shotgun (WGS) entry which is preliminary data.</text>
</comment>
<protein>
    <submittedName>
        <fullName evidence="1">3257_t:CDS:1</fullName>
    </submittedName>
</protein>
<name>A0ACA9SE54_9GLOM</name>
<sequence>SLEEVDDRWLTVSSSIDMQVIFDSAENDDSDGDVFLDSAIQIA</sequence>
<dbReference type="EMBL" id="CAJVQC010116157">
    <property type="protein sequence ID" value="CAG8836938.1"/>
    <property type="molecule type" value="Genomic_DNA"/>
</dbReference>
<keyword evidence="2" id="KW-1185">Reference proteome</keyword>
<dbReference type="Proteomes" id="UP000789920">
    <property type="component" value="Unassembled WGS sequence"/>
</dbReference>
<evidence type="ECO:0000313" key="1">
    <source>
        <dbReference type="EMBL" id="CAG8836938.1"/>
    </source>
</evidence>
<reference evidence="1" key="1">
    <citation type="submission" date="2021-06" db="EMBL/GenBank/DDBJ databases">
        <authorList>
            <person name="Kallberg Y."/>
            <person name="Tangrot J."/>
            <person name="Rosling A."/>
        </authorList>
    </citation>
    <scope>NUCLEOTIDE SEQUENCE</scope>
    <source>
        <strain evidence="1">MA461A</strain>
    </source>
</reference>
<evidence type="ECO:0000313" key="2">
    <source>
        <dbReference type="Proteomes" id="UP000789920"/>
    </source>
</evidence>
<gene>
    <name evidence="1" type="ORF">RPERSI_LOCUS30109</name>
</gene>
<feature type="non-terminal residue" evidence="1">
    <location>
        <position position="43"/>
    </location>
</feature>